<keyword evidence="1" id="KW-0472">Membrane</keyword>
<keyword evidence="1" id="KW-1133">Transmembrane helix</keyword>
<feature type="transmembrane region" description="Helical" evidence="1">
    <location>
        <begin position="14"/>
        <end position="30"/>
    </location>
</feature>
<dbReference type="RefSeq" id="WP_088564255.1">
    <property type="nucleotide sequence ID" value="NZ_CP020946.1"/>
</dbReference>
<reference evidence="3 4" key="1">
    <citation type="submission" date="2017-04" db="EMBL/GenBank/DDBJ databases">
        <title>Whole genome sequence of Bdellovibrio bacteriovorus strain SSB218315.</title>
        <authorList>
            <person name="Oyedara O."/>
            <person name="Rodriguez-Perez M.A."/>
        </authorList>
    </citation>
    <scope>NUCLEOTIDE SEQUENCE [LARGE SCALE GENOMIC DNA]</scope>
    <source>
        <strain evidence="3 4">SSB218315</strain>
    </source>
</reference>
<dbReference type="Pfam" id="PF11127">
    <property type="entry name" value="YgaP-like_TM"/>
    <property type="match status" value="1"/>
</dbReference>
<dbReference type="InterPro" id="IPR021309">
    <property type="entry name" value="YgaP-like_TM"/>
</dbReference>
<proteinExistence type="predicted"/>
<dbReference type="EMBL" id="CP020946">
    <property type="protein sequence ID" value="ASD62629.1"/>
    <property type="molecule type" value="Genomic_DNA"/>
</dbReference>
<feature type="domain" description="Inner membrane protein YgaP-like transmembrane" evidence="2">
    <location>
        <begin position="6"/>
        <end position="64"/>
    </location>
</feature>
<dbReference type="Proteomes" id="UP000197003">
    <property type="component" value="Chromosome"/>
</dbReference>
<evidence type="ECO:0000259" key="2">
    <source>
        <dbReference type="Pfam" id="PF11127"/>
    </source>
</evidence>
<name>A0A1Z3N578_BDEBC</name>
<evidence type="ECO:0000313" key="3">
    <source>
        <dbReference type="EMBL" id="ASD62629.1"/>
    </source>
</evidence>
<accession>A0A1Z3N578</accession>
<evidence type="ECO:0000256" key="1">
    <source>
        <dbReference type="SAM" id="Phobius"/>
    </source>
</evidence>
<keyword evidence="1" id="KW-0812">Transmembrane</keyword>
<dbReference type="AlphaFoldDB" id="A0A1Z3N578"/>
<sequence>MSVFPKNEGSLDRTLRVVVGLVLISLAFVGPANPWFLLGAIPLITGLIGWCPAYQIFGLNTCRYKKVMKM</sequence>
<gene>
    <name evidence="3" type="ORF">B9G79_03105</name>
</gene>
<protein>
    <recommendedName>
        <fullName evidence="2">Inner membrane protein YgaP-like transmembrane domain-containing protein</fullName>
    </recommendedName>
</protein>
<evidence type="ECO:0000313" key="4">
    <source>
        <dbReference type="Proteomes" id="UP000197003"/>
    </source>
</evidence>
<dbReference type="OrthoDB" id="9804804at2"/>
<organism evidence="3 4">
    <name type="scientific">Bdellovibrio bacteriovorus</name>
    <dbReference type="NCBI Taxonomy" id="959"/>
    <lineage>
        <taxon>Bacteria</taxon>
        <taxon>Pseudomonadati</taxon>
        <taxon>Bdellovibrionota</taxon>
        <taxon>Bdellovibrionia</taxon>
        <taxon>Bdellovibrionales</taxon>
        <taxon>Pseudobdellovibrionaceae</taxon>
        <taxon>Bdellovibrio</taxon>
    </lineage>
</organism>
<feature type="transmembrane region" description="Helical" evidence="1">
    <location>
        <begin position="36"/>
        <end position="60"/>
    </location>
</feature>